<dbReference type="SUPFAM" id="SSF46785">
    <property type="entry name" value="Winged helix' DNA-binding domain"/>
    <property type="match status" value="1"/>
</dbReference>
<dbReference type="PRINTS" id="PR00033">
    <property type="entry name" value="HTHASNC"/>
</dbReference>
<evidence type="ECO:0000259" key="4">
    <source>
        <dbReference type="PROSITE" id="PS50956"/>
    </source>
</evidence>
<protein>
    <submittedName>
        <fullName evidence="5">Transcriptional regulator</fullName>
    </submittedName>
</protein>
<keyword evidence="1" id="KW-0805">Transcription regulation</keyword>
<dbReference type="AlphaFoldDB" id="A0A917HXV1"/>
<gene>
    <name evidence="5" type="ORF">GCM10011416_09910</name>
</gene>
<proteinExistence type="predicted"/>
<evidence type="ECO:0000256" key="2">
    <source>
        <dbReference type="ARBA" id="ARBA00023125"/>
    </source>
</evidence>
<feature type="domain" description="HTH asnC-type" evidence="4">
    <location>
        <begin position="6"/>
        <end position="67"/>
    </location>
</feature>
<dbReference type="RefSeq" id="WP_188598161.1">
    <property type="nucleotide sequence ID" value="NZ_BMJW01000001.1"/>
</dbReference>
<comment type="caution">
    <text evidence="5">The sequence shown here is derived from an EMBL/GenBank/DDBJ whole genome shotgun (WGS) entry which is preliminary data.</text>
</comment>
<organism evidence="5 6">
    <name type="scientific">Polaribacter pacificus</name>
    <dbReference type="NCBI Taxonomy" id="1775173"/>
    <lineage>
        <taxon>Bacteria</taxon>
        <taxon>Pseudomonadati</taxon>
        <taxon>Bacteroidota</taxon>
        <taxon>Flavobacteriia</taxon>
        <taxon>Flavobacteriales</taxon>
        <taxon>Flavobacteriaceae</taxon>
    </lineage>
</organism>
<dbReference type="Pfam" id="PF01037">
    <property type="entry name" value="AsnC_trans_reg"/>
    <property type="match status" value="1"/>
</dbReference>
<dbReference type="GO" id="GO:0005829">
    <property type="term" value="C:cytosol"/>
    <property type="evidence" value="ECO:0007669"/>
    <property type="project" value="TreeGrafter"/>
</dbReference>
<reference evidence="5" key="2">
    <citation type="submission" date="2020-09" db="EMBL/GenBank/DDBJ databases">
        <authorList>
            <person name="Sun Q."/>
            <person name="Zhou Y."/>
        </authorList>
    </citation>
    <scope>NUCLEOTIDE SEQUENCE</scope>
    <source>
        <strain evidence="5">CGMCC 1.15763</strain>
    </source>
</reference>
<keyword evidence="2" id="KW-0238">DNA-binding</keyword>
<dbReference type="Pfam" id="PF13404">
    <property type="entry name" value="HTH_AsnC-type"/>
    <property type="match status" value="1"/>
</dbReference>
<keyword evidence="6" id="KW-1185">Reference proteome</keyword>
<dbReference type="InterPro" id="IPR019888">
    <property type="entry name" value="Tscrpt_reg_AsnC-like"/>
</dbReference>
<keyword evidence="3" id="KW-0804">Transcription</keyword>
<dbReference type="InterPro" id="IPR036390">
    <property type="entry name" value="WH_DNA-bd_sf"/>
</dbReference>
<evidence type="ECO:0000256" key="1">
    <source>
        <dbReference type="ARBA" id="ARBA00023015"/>
    </source>
</evidence>
<dbReference type="SUPFAM" id="SSF54909">
    <property type="entry name" value="Dimeric alpha+beta barrel"/>
    <property type="match status" value="1"/>
</dbReference>
<dbReference type="InterPro" id="IPR036388">
    <property type="entry name" value="WH-like_DNA-bd_sf"/>
</dbReference>
<dbReference type="PANTHER" id="PTHR30154">
    <property type="entry name" value="LEUCINE-RESPONSIVE REGULATORY PROTEIN"/>
    <property type="match status" value="1"/>
</dbReference>
<dbReference type="EMBL" id="BMJW01000001">
    <property type="protein sequence ID" value="GGG94566.1"/>
    <property type="molecule type" value="Genomic_DNA"/>
</dbReference>
<evidence type="ECO:0000313" key="6">
    <source>
        <dbReference type="Proteomes" id="UP000633278"/>
    </source>
</evidence>
<dbReference type="Proteomes" id="UP000633278">
    <property type="component" value="Unassembled WGS sequence"/>
</dbReference>
<dbReference type="Gene3D" id="1.10.10.10">
    <property type="entry name" value="Winged helix-like DNA-binding domain superfamily/Winged helix DNA-binding domain"/>
    <property type="match status" value="1"/>
</dbReference>
<dbReference type="Gene3D" id="3.30.70.920">
    <property type="match status" value="1"/>
</dbReference>
<dbReference type="InterPro" id="IPR019887">
    <property type="entry name" value="Tscrpt_reg_AsnC/Lrp_C"/>
</dbReference>
<evidence type="ECO:0000313" key="5">
    <source>
        <dbReference type="EMBL" id="GGG94566.1"/>
    </source>
</evidence>
<dbReference type="PROSITE" id="PS50956">
    <property type="entry name" value="HTH_ASNC_2"/>
    <property type="match status" value="1"/>
</dbReference>
<accession>A0A917HXV1</accession>
<reference evidence="5" key="1">
    <citation type="journal article" date="2014" name="Int. J. Syst. Evol. Microbiol.">
        <title>Complete genome sequence of Corynebacterium casei LMG S-19264T (=DSM 44701T), isolated from a smear-ripened cheese.</title>
        <authorList>
            <consortium name="US DOE Joint Genome Institute (JGI-PGF)"/>
            <person name="Walter F."/>
            <person name="Albersmeier A."/>
            <person name="Kalinowski J."/>
            <person name="Ruckert C."/>
        </authorList>
    </citation>
    <scope>NUCLEOTIDE SEQUENCE</scope>
    <source>
        <strain evidence="5">CGMCC 1.15763</strain>
    </source>
</reference>
<dbReference type="GO" id="GO:0043565">
    <property type="term" value="F:sequence-specific DNA binding"/>
    <property type="evidence" value="ECO:0007669"/>
    <property type="project" value="InterPro"/>
</dbReference>
<name>A0A917HXV1_9FLAO</name>
<dbReference type="InterPro" id="IPR011008">
    <property type="entry name" value="Dimeric_a/b-barrel"/>
</dbReference>
<evidence type="ECO:0000256" key="3">
    <source>
        <dbReference type="ARBA" id="ARBA00023163"/>
    </source>
</evidence>
<dbReference type="SMART" id="SM00344">
    <property type="entry name" value="HTH_ASNC"/>
    <property type="match status" value="1"/>
</dbReference>
<dbReference type="GO" id="GO:0043200">
    <property type="term" value="P:response to amino acid"/>
    <property type="evidence" value="ECO:0007669"/>
    <property type="project" value="TreeGrafter"/>
</dbReference>
<sequence length="152" mass="16942">MSTIKLDGVDKCIIRSLVEDARTPLLSIAKEVGISGAAIHQRLKKLEQTELIVGSKMVLNPKVLGYTTTAFVGIFLESASMYKSAIKKLQDIPEVVESHYTTGNYGIFIKILCKNNEDLMRLLNESIQSIKGVARTETFISLDQQIDRQIKI</sequence>
<dbReference type="PANTHER" id="PTHR30154:SF34">
    <property type="entry name" value="TRANSCRIPTIONAL REGULATOR AZLB"/>
    <property type="match status" value="1"/>
</dbReference>
<dbReference type="InterPro" id="IPR000485">
    <property type="entry name" value="AsnC-type_HTH_dom"/>
</dbReference>